<dbReference type="EMBL" id="NDHI03003391">
    <property type="protein sequence ID" value="PNJ68397.1"/>
    <property type="molecule type" value="Genomic_DNA"/>
</dbReference>
<name>A0A2J8WF47_PONAB</name>
<proteinExistence type="predicted"/>
<protein>
    <submittedName>
        <fullName evidence="1">Uncharacterized protein</fullName>
    </submittedName>
</protein>
<sequence length="82" mass="8712">MLPANSAPEPLGGSKTWSPGIVLRVEKREAGCPCLTQLERLFPMCIPSPSPRFSTVLVHRVIPGCCESLGISMVSDMSLSAA</sequence>
<gene>
    <name evidence="1" type="ORF">CR201_G0010925</name>
</gene>
<comment type="caution">
    <text evidence="1">The sequence shown here is derived from an EMBL/GenBank/DDBJ whole genome shotgun (WGS) entry which is preliminary data.</text>
</comment>
<reference evidence="1" key="1">
    <citation type="submission" date="2017-12" db="EMBL/GenBank/DDBJ databases">
        <title>High-resolution comparative analysis of great ape genomes.</title>
        <authorList>
            <person name="Pollen A."/>
            <person name="Hastie A."/>
            <person name="Hormozdiari F."/>
            <person name="Dougherty M."/>
            <person name="Liu R."/>
            <person name="Chaisson M."/>
            <person name="Hoppe E."/>
            <person name="Hill C."/>
            <person name="Pang A."/>
            <person name="Hillier L."/>
            <person name="Baker C."/>
            <person name="Armstrong J."/>
            <person name="Shendure J."/>
            <person name="Paten B."/>
            <person name="Wilson R."/>
            <person name="Chao H."/>
            <person name="Schneider V."/>
            <person name="Ventura M."/>
            <person name="Kronenberg Z."/>
            <person name="Murali S."/>
            <person name="Gordon D."/>
            <person name="Cantsilieris S."/>
            <person name="Munson K."/>
            <person name="Nelson B."/>
            <person name="Raja A."/>
            <person name="Underwood J."/>
            <person name="Diekhans M."/>
            <person name="Fiddes I."/>
            <person name="Haussler D."/>
            <person name="Eichler E."/>
        </authorList>
    </citation>
    <scope>NUCLEOTIDE SEQUENCE [LARGE SCALE GENOMIC DNA]</scope>
    <source>
        <strain evidence="1">Susie</strain>
    </source>
</reference>
<dbReference type="AlphaFoldDB" id="A0A2J8WF47"/>
<evidence type="ECO:0000313" key="1">
    <source>
        <dbReference type="EMBL" id="PNJ68397.1"/>
    </source>
</evidence>
<organism evidence="1">
    <name type="scientific">Pongo abelii</name>
    <name type="common">Sumatran orangutan</name>
    <name type="synonym">Pongo pygmaeus abelii</name>
    <dbReference type="NCBI Taxonomy" id="9601"/>
    <lineage>
        <taxon>Eukaryota</taxon>
        <taxon>Metazoa</taxon>
        <taxon>Chordata</taxon>
        <taxon>Craniata</taxon>
        <taxon>Vertebrata</taxon>
        <taxon>Euteleostomi</taxon>
        <taxon>Mammalia</taxon>
        <taxon>Eutheria</taxon>
        <taxon>Euarchontoglires</taxon>
        <taxon>Primates</taxon>
        <taxon>Haplorrhini</taxon>
        <taxon>Catarrhini</taxon>
        <taxon>Hominidae</taxon>
        <taxon>Pongo</taxon>
    </lineage>
</organism>
<accession>A0A2J8WF47</accession>